<dbReference type="EMBL" id="JAYMFH010000003">
    <property type="protein sequence ID" value="MEC4294393.1"/>
    <property type="molecule type" value="Genomic_DNA"/>
</dbReference>
<name>A0ABU6IX26_9ACTN</name>
<proteinExistence type="predicted"/>
<keyword evidence="2" id="KW-1185">Reference proteome</keyword>
<gene>
    <name evidence="1" type="ORF">VJ920_03595</name>
</gene>
<organism evidence="1 2">
    <name type="scientific">Adlercreutzia shanghongiae</name>
    <dbReference type="NCBI Taxonomy" id="3111773"/>
    <lineage>
        <taxon>Bacteria</taxon>
        <taxon>Bacillati</taxon>
        <taxon>Actinomycetota</taxon>
        <taxon>Coriobacteriia</taxon>
        <taxon>Eggerthellales</taxon>
        <taxon>Eggerthellaceae</taxon>
        <taxon>Adlercreutzia</taxon>
    </lineage>
</organism>
<accession>A0ABU6IX26</accession>
<comment type="caution">
    <text evidence="1">The sequence shown here is derived from an EMBL/GenBank/DDBJ whole genome shotgun (WGS) entry which is preliminary data.</text>
</comment>
<sequence>MRPIPSPHKRTRLIKNGATIAKGRQMALEAQAWMEGARDEFMAVHGFLAGLRDAGTKGRMRDRVSVFCLDNGISFAGSKRGLTNANWAAMERYLALYDPSLVGTVIEMGDSYIDCYGLLPVSWLPEIGERNDR</sequence>
<protein>
    <submittedName>
        <fullName evidence="1">Uncharacterized protein</fullName>
    </submittedName>
</protein>
<dbReference type="Proteomes" id="UP001343724">
    <property type="component" value="Unassembled WGS sequence"/>
</dbReference>
<reference evidence="1 2" key="1">
    <citation type="submission" date="2024-01" db="EMBL/GenBank/DDBJ databases">
        <title>novel species in genus Adlercreutzia.</title>
        <authorList>
            <person name="Liu X."/>
        </authorList>
    </citation>
    <scope>NUCLEOTIDE SEQUENCE [LARGE SCALE GENOMIC DNA]</scope>
    <source>
        <strain evidence="1 2">R22</strain>
    </source>
</reference>
<evidence type="ECO:0000313" key="2">
    <source>
        <dbReference type="Proteomes" id="UP001343724"/>
    </source>
</evidence>
<dbReference type="RefSeq" id="WP_326439550.1">
    <property type="nucleotide sequence ID" value="NZ_JAYMFH010000003.1"/>
</dbReference>
<evidence type="ECO:0000313" key="1">
    <source>
        <dbReference type="EMBL" id="MEC4294393.1"/>
    </source>
</evidence>